<name>A0A512HA41_9PROT</name>
<reference evidence="1 2" key="1">
    <citation type="submission" date="2019-07" db="EMBL/GenBank/DDBJ databases">
        <title>Whole genome shotgun sequence of Rhodospirillum oryzae NBRC 107573.</title>
        <authorList>
            <person name="Hosoyama A."/>
            <person name="Uohara A."/>
            <person name="Ohji S."/>
            <person name="Ichikawa N."/>
        </authorList>
    </citation>
    <scope>NUCLEOTIDE SEQUENCE [LARGE SCALE GENOMIC DNA]</scope>
    <source>
        <strain evidence="1 2">NBRC 107573</strain>
    </source>
</reference>
<comment type="caution">
    <text evidence="1">The sequence shown here is derived from an EMBL/GenBank/DDBJ whole genome shotgun (WGS) entry which is preliminary data.</text>
</comment>
<gene>
    <name evidence="1" type="ORF">ROR02_24290</name>
</gene>
<protein>
    <submittedName>
        <fullName evidence="1">Uncharacterized protein</fullName>
    </submittedName>
</protein>
<dbReference type="EMBL" id="BJZO01000069">
    <property type="protein sequence ID" value="GEO82298.1"/>
    <property type="molecule type" value="Genomic_DNA"/>
</dbReference>
<dbReference type="Gene3D" id="1.10.10.10">
    <property type="entry name" value="Winged helix-like DNA-binding domain superfamily/Winged helix DNA-binding domain"/>
    <property type="match status" value="1"/>
</dbReference>
<dbReference type="AlphaFoldDB" id="A0A512HA41"/>
<dbReference type="InterPro" id="IPR036388">
    <property type="entry name" value="WH-like_DNA-bd_sf"/>
</dbReference>
<evidence type="ECO:0000313" key="2">
    <source>
        <dbReference type="Proteomes" id="UP000321567"/>
    </source>
</evidence>
<sequence>MDDMARLSVRVPRGRQGIWETLRALTAGGASASLPEILDGSAEAHKSTIRTYLRCLEAAGIVAREEGDGVRYRLLRDPGPEAPRLRRDGSPAQHSLGTEQMWRVLRMASALDARELAVTASTEEHPVALDTARAYLRALDRAGYLAVVEPGRPGHKVGTGHLTVYRLINNTGPLPPQIQRIKAVWDQNLRAHVGEGVIEGREHE</sequence>
<dbReference type="Proteomes" id="UP000321567">
    <property type="component" value="Unassembled WGS sequence"/>
</dbReference>
<evidence type="ECO:0000313" key="1">
    <source>
        <dbReference type="EMBL" id="GEO82298.1"/>
    </source>
</evidence>
<accession>A0A512HA41</accession>
<proteinExistence type="predicted"/>
<keyword evidence="2" id="KW-1185">Reference proteome</keyword>
<organism evidence="1 2">
    <name type="scientific">Pararhodospirillum oryzae</name>
    <dbReference type="NCBI Taxonomy" id="478448"/>
    <lineage>
        <taxon>Bacteria</taxon>
        <taxon>Pseudomonadati</taxon>
        <taxon>Pseudomonadota</taxon>
        <taxon>Alphaproteobacteria</taxon>
        <taxon>Rhodospirillales</taxon>
        <taxon>Rhodospirillaceae</taxon>
        <taxon>Pararhodospirillum</taxon>
    </lineage>
</organism>